<dbReference type="InterPro" id="IPR029063">
    <property type="entry name" value="SAM-dependent_MTases_sf"/>
</dbReference>
<gene>
    <name evidence="3" type="ORF">GCM10010178_23660</name>
</gene>
<evidence type="ECO:0000313" key="4">
    <source>
        <dbReference type="Proteomes" id="UP000649573"/>
    </source>
</evidence>
<dbReference type="RefSeq" id="WP_189253662.1">
    <property type="nucleotide sequence ID" value="NZ_BMRE01000006.1"/>
</dbReference>
<proteinExistence type="predicted"/>
<dbReference type="EMBL" id="BMRE01000006">
    <property type="protein sequence ID" value="GGU30599.1"/>
    <property type="molecule type" value="Genomic_DNA"/>
</dbReference>
<name>A0ABQ2UIB2_9PSEU</name>
<dbReference type="Pfam" id="PF13649">
    <property type="entry name" value="Methyltransf_25"/>
    <property type="match status" value="1"/>
</dbReference>
<dbReference type="InterPro" id="IPR041698">
    <property type="entry name" value="Methyltransf_25"/>
</dbReference>
<evidence type="ECO:0000313" key="3">
    <source>
        <dbReference type="EMBL" id="GGU30599.1"/>
    </source>
</evidence>
<dbReference type="Gene3D" id="3.40.50.150">
    <property type="entry name" value="Vaccinia Virus protein VP39"/>
    <property type="match status" value="1"/>
</dbReference>
<evidence type="ECO:0000259" key="2">
    <source>
        <dbReference type="Pfam" id="PF13649"/>
    </source>
</evidence>
<evidence type="ECO:0000256" key="1">
    <source>
        <dbReference type="SAM" id="MobiDB-lite"/>
    </source>
</evidence>
<comment type="caution">
    <text evidence="3">The sequence shown here is derived from an EMBL/GenBank/DDBJ whole genome shotgun (WGS) entry which is preliminary data.</text>
</comment>
<keyword evidence="4" id="KW-1185">Reference proteome</keyword>
<feature type="region of interest" description="Disordered" evidence="1">
    <location>
        <begin position="64"/>
        <end position="96"/>
    </location>
</feature>
<sequence>MLTLPELEPGLTVLDHPGADIPAMADAVTTDGRVVGVDIDPKVVEAANARFHDRPHVEIRLGDGHALPFETPPRQGADGPGPAARFSPQAVVTQRR</sequence>
<accession>A0ABQ2UIB2</accession>
<organism evidence="3 4">
    <name type="scientific">Lentzea flava</name>
    <dbReference type="NCBI Taxonomy" id="103732"/>
    <lineage>
        <taxon>Bacteria</taxon>
        <taxon>Bacillati</taxon>
        <taxon>Actinomycetota</taxon>
        <taxon>Actinomycetes</taxon>
        <taxon>Pseudonocardiales</taxon>
        <taxon>Pseudonocardiaceae</taxon>
        <taxon>Lentzea</taxon>
    </lineage>
</organism>
<feature type="domain" description="Methyltransferase" evidence="2">
    <location>
        <begin position="18"/>
        <end position="71"/>
    </location>
</feature>
<dbReference type="Proteomes" id="UP000649573">
    <property type="component" value="Unassembled WGS sequence"/>
</dbReference>
<reference evidence="4" key="1">
    <citation type="journal article" date="2019" name="Int. J. Syst. Evol. Microbiol.">
        <title>The Global Catalogue of Microorganisms (GCM) 10K type strain sequencing project: providing services to taxonomists for standard genome sequencing and annotation.</title>
        <authorList>
            <consortium name="The Broad Institute Genomics Platform"/>
            <consortium name="The Broad Institute Genome Sequencing Center for Infectious Disease"/>
            <person name="Wu L."/>
            <person name="Ma J."/>
        </authorList>
    </citation>
    <scope>NUCLEOTIDE SEQUENCE [LARGE SCALE GENOMIC DNA]</scope>
    <source>
        <strain evidence="4">JCM 3296</strain>
    </source>
</reference>
<dbReference type="SUPFAM" id="SSF53335">
    <property type="entry name" value="S-adenosyl-L-methionine-dependent methyltransferases"/>
    <property type="match status" value="1"/>
</dbReference>
<protein>
    <recommendedName>
        <fullName evidence="2">Methyltransferase domain-containing protein</fullName>
    </recommendedName>
</protein>